<dbReference type="Proteomes" id="UP000276133">
    <property type="component" value="Unassembled WGS sequence"/>
</dbReference>
<proteinExistence type="predicted"/>
<keyword evidence="1" id="KW-0812">Transmembrane</keyword>
<name>A0A3M7P826_BRAPC</name>
<gene>
    <name evidence="2" type="ORF">BpHYR1_014166</name>
</gene>
<protein>
    <submittedName>
        <fullName evidence="2">Uncharacterized protein</fullName>
    </submittedName>
</protein>
<keyword evidence="3" id="KW-1185">Reference proteome</keyword>
<dbReference type="AlphaFoldDB" id="A0A3M7P826"/>
<evidence type="ECO:0000313" key="2">
    <source>
        <dbReference type="EMBL" id="RMZ95246.1"/>
    </source>
</evidence>
<feature type="transmembrane region" description="Helical" evidence="1">
    <location>
        <begin position="171"/>
        <end position="194"/>
    </location>
</feature>
<comment type="caution">
    <text evidence="2">The sequence shown here is derived from an EMBL/GenBank/DDBJ whole genome shotgun (WGS) entry which is preliminary data.</text>
</comment>
<evidence type="ECO:0000256" key="1">
    <source>
        <dbReference type="SAM" id="Phobius"/>
    </source>
</evidence>
<reference evidence="2 3" key="1">
    <citation type="journal article" date="2018" name="Sci. Rep.">
        <title>Genomic signatures of local adaptation to the degree of environmental predictability in rotifers.</title>
        <authorList>
            <person name="Franch-Gras L."/>
            <person name="Hahn C."/>
            <person name="Garcia-Roger E.M."/>
            <person name="Carmona M.J."/>
            <person name="Serra M."/>
            <person name="Gomez A."/>
        </authorList>
    </citation>
    <scope>NUCLEOTIDE SEQUENCE [LARGE SCALE GENOMIC DNA]</scope>
    <source>
        <strain evidence="2">HYR1</strain>
    </source>
</reference>
<organism evidence="2 3">
    <name type="scientific">Brachionus plicatilis</name>
    <name type="common">Marine rotifer</name>
    <name type="synonym">Brachionus muelleri</name>
    <dbReference type="NCBI Taxonomy" id="10195"/>
    <lineage>
        <taxon>Eukaryota</taxon>
        <taxon>Metazoa</taxon>
        <taxon>Spiralia</taxon>
        <taxon>Gnathifera</taxon>
        <taxon>Rotifera</taxon>
        <taxon>Eurotatoria</taxon>
        <taxon>Monogononta</taxon>
        <taxon>Pseudotrocha</taxon>
        <taxon>Ploima</taxon>
        <taxon>Brachionidae</taxon>
        <taxon>Brachionus</taxon>
    </lineage>
</organism>
<sequence length="207" mass="23750">MSGAVYDERPTCFLVKGAIITMPILSPSLDEKIEGTKKTEEASSYWHRSTKQKRIALRDLKNRQALGIVSAKMLKADLWMAVEMVSRSHTKTGQRLVKGLKSSNLRFFAPWSFDCSRLVFSLPTLRSNKKSLLFSISFSSRPTFVSSYTNLFLLSSLYFEFLVHPALPHTFIIFFAFPLVVIIAHFILNTLKYFSNFHLNPKKMEKK</sequence>
<evidence type="ECO:0000313" key="3">
    <source>
        <dbReference type="Proteomes" id="UP000276133"/>
    </source>
</evidence>
<dbReference type="EMBL" id="REGN01012485">
    <property type="protein sequence ID" value="RMZ95246.1"/>
    <property type="molecule type" value="Genomic_DNA"/>
</dbReference>
<accession>A0A3M7P826</accession>
<keyword evidence="1" id="KW-1133">Transmembrane helix</keyword>
<keyword evidence="1" id="KW-0472">Membrane</keyword>